<evidence type="ECO:0000313" key="1">
    <source>
        <dbReference type="EnsemblMetazoa" id="CLYHEMP025899.1"/>
    </source>
</evidence>
<dbReference type="OrthoDB" id="10036512at2759"/>
<keyword evidence="2" id="KW-1185">Reference proteome</keyword>
<proteinExistence type="predicted"/>
<dbReference type="PANTHER" id="PTHR33053:SF9">
    <property type="entry name" value="AGAP000105-PA"/>
    <property type="match status" value="1"/>
</dbReference>
<dbReference type="PANTHER" id="PTHR33053">
    <property type="entry name" value="PROTEIN, PUTATIVE-RELATED"/>
    <property type="match status" value="1"/>
</dbReference>
<sequence>LLDLSENKLKLLVNIDGVPISKSSKSQLWPILGAVFRSKFVFPIAIYHGTSKPSSTEVFLSDFVDEFADLVRNGIEFDGTIIIFELKAIICDDPARAFVECIIGHTGYSACERCVGIGERKQNRTVYNSNNNDSLKEVNKFNELKFHHQNDLSPLIPIVNCIDDFPLDYMHMVLLGLVKRALIFMLRGDEICKISQQQAIEITNRLILSRENIPSNFNRKPRPLDEICY</sequence>
<dbReference type="EnsemblMetazoa" id="CLYHEMT025899.1">
    <property type="protein sequence ID" value="CLYHEMP025899.1"/>
    <property type="gene ID" value="CLYHEMG025899"/>
</dbReference>
<organism evidence="1 2">
    <name type="scientific">Clytia hemisphaerica</name>
    <dbReference type="NCBI Taxonomy" id="252671"/>
    <lineage>
        <taxon>Eukaryota</taxon>
        <taxon>Metazoa</taxon>
        <taxon>Cnidaria</taxon>
        <taxon>Hydrozoa</taxon>
        <taxon>Hydroidolina</taxon>
        <taxon>Leptothecata</taxon>
        <taxon>Obeliida</taxon>
        <taxon>Clytiidae</taxon>
        <taxon>Clytia</taxon>
    </lineage>
</organism>
<evidence type="ECO:0000313" key="2">
    <source>
        <dbReference type="Proteomes" id="UP000594262"/>
    </source>
</evidence>
<dbReference type="AlphaFoldDB" id="A0A7M5XM62"/>
<name>A0A7M5XM62_9CNID</name>
<protein>
    <submittedName>
        <fullName evidence="1">Uncharacterized protein</fullName>
    </submittedName>
</protein>
<accession>A0A7M5XM62</accession>
<dbReference type="Proteomes" id="UP000594262">
    <property type="component" value="Unplaced"/>
</dbReference>
<reference evidence="1" key="1">
    <citation type="submission" date="2021-01" db="UniProtKB">
        <authorList>
            <consortium name="EnsemblMetazoa"/>
        </authorList>
    </citation>
    <scope>IDENTIFICATION</scope>
</reference>